<gene>
    <name evidence="1" type="ORF">TcarDRAFT_0873</name>
</gene>
<dbReference type="AlphaFoldDB" id="A1HSJ9"/>
<dbReference type="Proteomes" id="UP000005139">
    <property type="component" value="Unassembled WGS sequence"/>
</dbReference>
<name>A1HSJ9_9FIRM</name>
<organism evidence="1 2">
    <name type="scientific">Thermosinus carboxydivorans Nor1</name>
    <dbReference type="NCBI Taxonomy" id="401526"/>
    <lineage>
        <taxon>Bacteria</taxon>
        <taxon>Bacillati</taxon>
        <taxon>Bacillota</taxon>
        <taxon>Negativicutes</taxon>
        <taxon>Selenomonadales</taxon>
        <taxon>Sporomusaceae</taxon>
        <taxon>Thermosinus</taxon>
    </lineage>
</organism>
<reference evidence="1 2" key="1">
    <citation type="submission" date="2007-01" db="EMBL/GenBank/DDBJ databases">
        <title>Annotation of the draft genome assembly of Thermosinus carboxydivorans Nor1.</title>
        <authorList>
            <consortium name="US DOE Joint Genome Institute (JGI-ORNL)"/>
            <person name="Larimer F."/>
            <person name="Land M."/>
            <person name="Hauser L."/>
        </authorList>
    </citation>
    <scope>NUCLEOTIDE SEQUENCE [LARGE SCALE GENOMIC DNA]</scope>
    <source>
        <strain evidence="1 2">Nor1</strain>
    </source>
</reference>
<proteinExistence type="predicted"/>
<keyword evidence="2" id="KW-1185">Reference proteome</keyword>
<accession>A1HSJ9</accession>
<protein>
    <submittedName>
        <fullName evidence="1">Uncharacterized protein</fullName>
    </submittedName>
</protein>
<dbReference type="RefSeq" id="WP_007290003.1">
    <property type="nucleotide sequence ID" value="NZ_AAWL01000017.1"/>
</dbReference>
<dbReference type="EMBL" id="AAWL01000017">
    <property type="protein sequence ID" value="EAX46971.1"/>
    <property type="molecule type" value="Genomic_DNA"/>
</dbReference>
<reference evidence="1 2" key="2">
    <citation type="submission" date="2007-01" db="EMBL/GenBank/DDBJ databases">
        <title>Sequencing of the draft genome and assembly of Thermosinus carboxydivorans Nor1.</title>
        <authorList>
            <consortium name="US DOE Joint Genome Institute (JGI-PGF)"/>
            <person name="Copeland A."/>
            <person name="Lucas S."/>
            <person name="Lapidus A."/>
            <person name="Barry K."/>
            <person name="Glavina del Rio T."/>
            <person name="Dalin E."/>
            <person name="Tice H."/>
            <person name="Bruce D."/>
            <person name="Pitluck S."/>
            <person name="Richardson P."/>
        </authorList>
    </citation>
    <scope>NUCLEOTIDE SEQUENCE [LARGE SCALE GENOMIC DNA]</scope>
    <source>
        <strain evidence="1 2">Nor1</strain>
    </source>
</reference>
<evidence type="ECO:0000313" key="1">
    <source>
        <dbReference type="EMBL" id="EAX46971.1"/>
    </source>
</evidence>
<comment type="caution">
    <text evidence="1">The sequence shown here is derived from an EMBL/GenBank/DDBJ whole genome shotgun (WGS) entry which is preliminary data.</text>
</comment>
<sequence length="73" mass="7971">MAGTGGNGGLETAGNIAERDIYDEDGVLLVAKGKEITPQVYRRLLERKVALERRGTEITSPPPPRACKRTMMD</sequence>
<evidence type="ECO:0000313" key="2">
    <source>
        <dbReference type="Proteomes" id="UP000005139"/>
    </source>
</evidence>